<evidence type="ECO:0000313" key="3">
    <source>
        <dbReference type="Proteomes" id="UP001178507"/>
    </source>
</evidence>
<organism evidence="2 3">
    <name type="scientific">Effrenium voratum</name>
    <dbReference type="NCBI Taxonomy" id="2562239"/>
    <lineage>
        <taxon>Eukaryota</taxon>
        <taxon>Sar</taxon>
        <taxon>Alveolata</taxon>
        <taxon>Dinophyceae</taxon>
        <taxon>Suessiales</taxon>
        <taxon>Symbiodiniaceae</taxon>
        <taxon>Effrenium</taxon>
    </lineage>
</organism>
<gene>
    <name evidence="2" type="ORF">EVOR1521_LOCUS1502</name>
</gene>
<accession>A0AA36HMH8</accession>
<proteinExistence type="predicted"/>
<reference evidence="2" key="1">
    <citation type="submission" date="2023-08" db="EMBL/GenBank/DDBJ databases">
        <authorList>
            <person name="Chen Y."/>
            <person name="Shah S."/>
            <person name="Dougan E. K."/>
            <person name="Thang M."/>
            <person name="Chan C."/>
        </authorList>
    </citation>
    <scope>NUCLEOTIDE SEQUENCE</scope>
</reference>
<sequence>MTPDVAFPARQCRGSPGPPLKLPCAPGRPPATGRPRANRCDSWLPARGGEVLTFLTRLSNLLANGEVLEFICPAASATRVLWSGGQQGSPLPPAHSQSGNFEVLKSPVGVRDFCEAFSAGTARKHGAITASIASLPDPRRPTSACSDLPGWQDGPPMPDNARGAVWPWPGTLVPQPGTLSVALCFQDRQWEQVALPARDGGVGFRPSVTMADVAYLGSRVLGVAAWPAFHWDAALPRELSGAGSGAVQCPAGLASRVSV</sequence>
<comment type="caution">
    <text evidence="2">The sequence shown here is derived from an EMBL/GenBank/DDBJ whole genome shotgun (WGS) entry which is preliminary data.</text>
</comment>
<dbReference type="EMBL" id="CAUJNA010000055">
    <property type="protein sequence ID" value="CAJ1371094.1"/>
    <property type="molecule type" value="Genomic_DNA"/>
</dbReference>
<evidence type="ECO:0000256" key="1">
    <source>
        <dbReference type="SAM" id="MobiDB-lite"/>
    </source>
</evidence>
<evidence type="ECO:0000313" key="2">
    <source>
        <dbReference type="EMBL" id="CAJ1371094.1"/>
    </source>
</evidence>
<dbReference type="Proteomes" id="UP001178507">
    <property type="component" value="Unassembled WGS sequence"/>
</dbReference>
<feature type="compositionally biased region" description="Pro residues" evidence="1">
    <location>
        <begin position="16"/>
        <end position="29"/>
    </location>
</feature>
<name>A0AA36HMH8_9DINO</name>
<keyword evidence="3" id="KW-1185">Reference proteome</keyword>
<dbReference type="AlphaFoldDB" id="A0AA36HMH8"/>
<protein>
    <submittedName>
        <fullName evidence="2">Uncharacterized protein</fullName>
    </submittedName>
</protein>
<feature type="region of interest" description="Disordered" evidence="1">
    <location>
        <begin position="1"/>
        <end position="38"/>
    </location>
</feature>